<accession>A0A9D9HC16</accession>
<evidence type="ECO:0000313" key="3">
    <source>
        <dbReference type="Proteomes" id="UP000823619"/>
    </source>
</evidence>
<protein>
    <submittedName>
        <fullName evidence="2">Uncharacterized protein</fullName>
    </submittedName>
</protein>
<sequence>MKVTINKVLAVAAVLICAIAGVLFGVFGFGALNIVCSEIVLLPSLVLLMGVDIVNERVSVLIKTIASVVLPVALIANVLMGVFDAGTAAYIIVDGILLVGLFVGTYSMTRLNQ</sequence>
<dbReference type="Proteomes" id="UP000823619">
    <property type="component" value="Unassembled WGS sequence"/>
</dbReference>
<organism evidence="2 3">
    <name type="scientific">Candidatus Cryptobacteroides merdavium</name>
    <dbReference type="NCBI Taxonomy" id="2840769"/>
    <lineage>
        <taxon>Bacteria</taxon>
        <taxon>Pseudomonadati</taxon>
        <taxon>Bacteroidota</taxon>
        <taxon>Bacteroidia</taxon>
        <taxon>Bacteroidales</taxon>
        <taxon>Candidatus Cryptobacteroides</taxon>
    </lineage>
</organism>
<evidence type="ECO:0000256" key="1">
    <source>
        <dbReference type="SAM" id="Phobius"/>
    </source>
</evidence>
<reference evidence="2" key="1">
    <citation type="submission" date="2020-10" db="EMBL/GenBank/DDBJ databases">
        <authorList>
            <person name="Gilroy R."/>
        </authorList>
    </citation>
    <scope>NUCLEOTIDE SEQUENCE</scope>
    <source>
        <strain evidence="2">D5-748</strain>
    </source>
</reference>
<gene>
    <name evidence="2" type="ORF">IAC23_01525</name>
</gene>
<keyword evidence="1" id="KW-1133">Transmembrane helix</keyword>
<keyword evidence="1" id="KW-0472">Membrane</keyword>
<evidence type="ECO:0000313" key="2">
    <source>
        <dbReference type="EMBL" id="MBO8444363.1"/>
    </source>
</evidence>
<proteinExistence type="predicted"/>
<feature type="transmembrane region" description="Helical" evidence="1">
    <location>
        <begin position="30"/>
        <end position="48"/>
    </location>
</feature>
<comment type="caution">
    <text evidence="2">The sequence shown here is derived from an EMBL/GenBank/DDBJ whole genome shotgun (WGS) entry which is preliminary data.</text>
</comment>
<feature type="transmembrane region" description="Helical" evidence="1">
    <location>
        <begin position="89"/>
        <end position="108"/>
    </location>
</feature>
<keyword evidence="1" id="KW-0812">Transmembrane</keyword>
<name>A0A9D9HC16_9BACT</name>
<reference evidence="2" key="2">
    <citation type="journal article" date="2021" name="PeerJ">
        <title>Extensive microbial diversity within the chicken gut microbiome revealed by metagenomics and culture.</title>
        <authorList>
            <person name="Gilroy R."/>
            <person name="Ravi A."/>
            <person name="Getino M."/>
            <person name="Pursley I."/>
            <person name="Horton D.L."/>
            <person name="Alikhan N.F."/>
            <person name="Baker D."/>
            <person name="Gharbi K."/>
            <person name="Hall N."/>
            <person name="Watson M."/>
            <person name="Adriaenssens E.M."/>
            <person name="Foster-Nyarko E."/>
            <person name="Jarju S."/>
            <person name="Secka A."/>
            <person name="Antonio M."/>
            <person name="Oren A."/>
            <person name="Chaudhuri R.R."/>
            <person name="La Ragione R."/>
            <person name="Hildebrand F."/>
            <person name="Pallen M.J."/>
        </authorList>
    </citation>
    <scope>NUCLEOTIDE SEQUENCE</scope>
    <source>
        <strain evidence="2">D5-748</strain>
    </source>
</reference>
<dbReference type="AlphaFoldDB" id="A0A9D9HC16"/>
<dbReference type="EMBL" id="JADIMO010000018">
    <property type="protein sequence ID" value="MBO8444363.1"/>
    <property type="molecule type" value="Genomic_DNA"/>
</dbReference>
<feature type="transmembrane region" description="Helical" evidence="1">
    <location>
        <begin position="60"/>
        <end position="83"/>
    </location>
</feature>